<comment type="caution">
    <text evidence="1">The sequence shown here is derived from an EMBL/GenBank/DDBJ whole genome shotgun (WGS) entry which is preliminary data.</text>
</comment>
<protein>
    <submittedName>
        <fullName evidence="1">Uncharacterized protein</fullName>
    </submittedName>
</protein>
<dbReference type="EMBL" id="CM023476">
    <property type="protein sequence ID" value="KAH7940798.1"/>
    <property type="molecule type" value="Genomic_DNA"/>
</dbReference>
<keyword evidence="2" id="KW-1185">Reference proteome</keyword>
<gene>
    <name evidence="1" type="ORF">HPB49_005832</name>
</gene>
<name>A0ACB8CDF5_DERSI</name>
<proteinExistence type="predicted"/>
<evidence type="ECO:0000313" key="2">
    <source>
        <dbReference type="Proteomes" id="UP000821865"/>
    </source>
</evidence>
<organism evidence="1 2">
    <name type="scientific">Dermacentor silvarum</name>
    <name type="common">Tick</name>
    <dbReference type="NCBI Taxonomy" id="543639"/>
    <lineage>
        <taxon>Eukaryota</taxon>
        <taxon>Metazoa</taxon>
        <taxon>Ecdysozoa</taxon>
        <taxon>Arthropoda</taxon>
        <taxon>Chelicerata</taxon>
        <taxon>Arachnida</taxon>
        <taxon>Acari</taxon>
        <taxon>Parasitiformes</taxon>
        <taxon>Ixodida</taxon>
        <taxon>Ixodoidea</taxon>
        <taxon>Ixodidae</taxon>
        <taxon>Rhipicephalinae</taxon>
        <taxon>Dermacentor</taxon>
    </lineage>
</organism>
<evidence type="ECO:0000313" key="1">
    <source>
        <dbReference type="EMBL" id="KAH7940798.1"/>
    </source>
</evidence>
<accession>A0ACB8CDF5</accession>
<sequence length="258" mass="27830">MPVSGPGQASPWSASRPKPSGFRRLRATADSLADIVSTREEAKHRGDASYLVFLDVVSAFDQLPHATILDALRAMGVAGRMLRYVGAFLSGRTMRVRVGGVLGQPRADSTGVPQGSVLSPFLFNLALARIGDYIPQLPEYEVRVAVYADDIALFAAGPTERGRVVRRCVQSALDAVNAYISGIGLTLSAAKTEALLVHPRYGGRYEAPRLTFSGASLPWRSRVRYLGLLVDHRLNWQPAAAGPSARGPDGWRVQHVPS</sequence>
<dbReference type="Proteomes" id="UP000821865">
    <property type="component" value="Chromosome 7"/>
</dbReference>
<reference evidence="1" key="1">
    <citation type="submission" date="2020-05" db="EMBL/GenBank/DDBJ databases">
        <title>Large-scale comparative analyses of tick genomes elucidate their genetic diversity and vector capacities.</title>
        <authorList>
            <person name="Jia N."/>
            <person name="Wang J."/>
            <person name="Shi W."/>
            <person name="Du L."/>
            <person name="Sun Y."/>
            <person name="Zhan W."/>
            <person name="Jiang J."/>
            <person name="Wang Q."/>
            <person name="Zhang B."/>
            <person name="Ji P."/>
            <person name="Sakyi L.B."/>
            <person name="Cui X."/>
            <person name="Yuan T."/>
            <person name="Jiang B."/>
            <person name="Yang W."/>
            <person name="Lam T.T.-Y."/>
            <person name="Chang Q."/>
            <person name="Ding S."/>
            <person name="Wang X."/>
            <person name="Zhu J."/>
            <person name="Ruan X."/>
            <person name="Zhao L."/>
            <person name="Wei J."/>
            <person name="Que T."/>
            <person name="Du C."/>
            <person name="Cheng J."/>
            <person name="Dai P."/>
            <person name="Han X."/>
            <person name="Huang E."/>
            <person name="Gao Y."/>
            <person name="Liu J."/>
            <person name="Shao H."/>
            <person name="Ye R."/>
            <person name="Li L."/>
            <person name="Wei W."/>
            <person name="Wang X."/>
            <person name="Wang C."/>
            <person name="Yang T."/>
            <person name="Huo Q."/>
            <person name="Li W."/>
            <person name="Guo W."/>
            <person name="Chen H."/>
            <person name="Zhou L."/>
            <person name="Ni X."/>
            <person name="Tian J."/>
            <person name="Zhou Y."/>
            <person name="Sheng Y."/>
            <person name="Liu T."/>
            <person name="Pan Y."/>
            <person name="Xia L."/>
            <person name="Li J."/>
            <person name="Zhao F."/>
            <person name="Cao W."/>
        </authorList>
    </citation>
    <scope>NUCLEOTIDE SEQUENCE</scope>
    <source>
        <strain evidence="1">Dsil-2018</strain>
    </source>
</reference>